<comment type="similarity">
    <text evidence="3">Belongs to the SDE2 family.</text>
</comment>
<evidence type="ECO:0000256" key="1">
    <source>
        <dbReference type="ARBA" id="ARBA00004123"/>
    </source>
</evidence>
<dbReference type="InterPro" id="IPR053822">
    <property type="entry name" value="SDE2-like_dom"/>
</dbReference>
<evidence type="ECO:0000256" key="5">
    <source>
        <dbReference type="ARBA" id="ARBA00022664"/>
    </source>
</evidence>
<reference evidence="13" key="1">
    <citation type="submission" date="2024-06" db="EMBL/GenBank/DDBJ databases">
        <title>Multi-omics analyses provide insights into the biosynthesis of the anticancer antibiotic pleurotin in Hohenbuehelia grisea.</title>
        <authorList>
            <person name="Weaver J.A."/>
            <person name="Alberti F."/>
        </authorList>
    </citation>
    <scope>NUCLEOTIDE SEQUENCE [LARGE SCALE GENOMIC DNA]</scope>
    <source>
        <strain evidence="13">T-177</strain>
    </source>
</reference>
<evidence type="ECO:0000259" key="10">
    <source>
        <dbReference type="Pfam" id="PF13019"/>
    </source>
</evidence>
<dbReference type="Pfam" id="PF22782">
    <property type="entry name" value="SDE2"/>
    <property type="match status" value="1"/>
</dbReference>
<keyword evidence="7" id="KW-0539">Nucleus</keyword>
<protein>
    <recommendedName>
        <fullName evidence="14">Sde2 N-terminal ubiquitin domain-containing protein</fullName>
    </recommendedName>
</protein>
<feature type="compositionally biased region" description="Low complexity" evidence="9">
    <location>
        <begin position="163"/>
        <end position="179"/>
    </location>
</feature>
<evidence type="ECO:0000256" key="7">
    <source>
        <dbReference type="ARBA" id="ARBA00023242"/>
    </source>
</evidence>
<name>A0ABR3JGI4_9AGAR</name>
<evidence type="ECO:0000256" key="4">
    <source>
        <dbReference type="ARBA" id="ARBA00022490"/>
    </source>
</evidence>
<proteinExistence type="inferred from homology"/>
<accession>A0ABR3JGI4</accession>
<evidence type="ECO:0000256" key="6">
    <source>
        <dbReference type="ARBA" id="ARBA00023187"/>
    </source>
</evidence>
<feature type="domain" description="SDE2-like" evidence="11">
    <location>
        <begin position="87"/>
        <end position="220"/>
    </location>
</feature>
<dbReference type="Pfam" id="PF13019">
    <property type="entry name" value="Sde2_N_Ubi_yeast"/>
    <property type="match status" value="1"/>
</dbReference>
<feature type="domain" description="Sde2 ubiquitin" evidence="10">
    <location>
        <begin position="7"/>
        <end position="86"/>
    </location>
</feature>
<evidence type="ECO:0000256" key="8">
    <source>
        <dbReference type="ARBA" id="ARBA00023306"/>
    </source>
</evidence>
<dbReference type="Proteomes" id="UP001556367">
    <property type="component" value="Unassembled WGS sequence"/>
</dbReference>
<evidence type="ECO:0000256" key="2">
    <source>
        <dbReference type="ARBA" id="ARBA00004496"/>
    </source>
</evidence>
<sequence length="274" mass="28859">MCSTTRLLISTFPPFPTLSLALPSDTVLSDALELIREHNPDLPSSLSLSLNRGVLPSLDSPLAVLHGNDSQDAPNLVNLRLVPRMLGGKGGFGSQLRAAGGRMSSQKTSNNDSCRDLNGRRLSTIKEAKKLAEYVENEPARKRAQAEAQKAKLEKLEKKLGIEPRASGSSSAGSSSEARPAPPDGTSTPPVLAGKKHRFDDTEYLEQSRELVDGVKSAVSAALLKKRNKAKTTTTNKESKPAESAKSITEKVLESPATAPVAAAASVVAASVGA</sequence>
<comment type="subcellular location">
    <subcellularLocation>
        <location evidence="2">Cytoplasm</location>
    </subcellularLocation>
    <subcellularLocation>
        <location evidence="1">Nucleus</location>
    </subcellularLocation>
</comment>
<keyword evidence="13" id="KW-1185">Reference proteome</keyword>
<evidence type="ECO:0000256" key="3">
    <source>
        <dbReference type="ARBA" id="ARBA00008726"/>
    </source>
</evidence>
<keyword evidence="5" id="KW-0507">mRNA processing</keyword>
<evidence type="ECO:0000259" key="11">
    <source>
        <dbReference type="Pfam" id="PF22782"/>
    </source>
</evidence>
<dbReference type="EMBL" id="JASNQZ010000007">
    <property type="protein sequence ID" value="KAL0954681.1"/>
    <property type="molecule type" value="Genomic_DNA"/>
</dbReference>
<keyword evidence="8" id="KW-0131">Cell cycle</keyword>
<evidence type="ECO:0000313" key="13">
    <source>
        <dbReference type="Proteomes" id="UP001556367"/>
    </source>
</evidence>
<feature type="compositionally biased region" description="Polar residues" evidence="9">
    <location>
        <begin position="103"/>
        <end position="112"/>
    </location>
</feature>
<comment type="caution">
    <text evidence="12">The sequence shown here is derived from an EMBL/GenBank/DDBJ whole genome shotgun (WGS) entry which is preliminary data.</text>
</comment>
<feature type="compositionally biased region" description="Basic and acidic residues" evidence="9">
    <location>
        <begin position="237"/>
        <end position="249"/>
    </location>
</feature>
<keyword evidence="4" id="KW-0963">Cytoplasm</keyword>
<dbReference type="InterPro" id="IPR024974">
    <property type="entry name" value="Sde2_N"/>
</dbReference>
<feature type="region of interest" description="Disordered" evidence="9">
    <location>
        <begin position="227"/>
        <end position="249"/>
    </location>
</feature>
<organism evidence="12 13">
    <name type="scientific">Hohenbuehelia grisea</name>
    <dbReference type="NCBI Taxonomy" id="104357"/>
    <lineage>
        <taxon>Eukaryota</taxon>
        <taxon>Fungi</taxon>
        <taxon>Dikarya</taxon>
        <taxon>Basidiomycota</taxon>
        <taxon>Agaricomycotina</taxon>
        <taxon>Agaricomycetes</taxon>
        <taxon>Agaricomycetidae</taxon>
        <taxon>Agaricales</taxon>
        <taxon>Pleurotineae</taxon>
        <taxon>Pleurotaceae</taxon>
        <taxon>Hohenbuehelia</taxon>
    </lineage>
</organism>
<feature type="region of interest" description="Disordered" evidence="9">
    <location>
        <begin position="96"/>
        <end position="118"/>
    </location>
</feature>
<feature type="region of interest" description="Disordered" evidence="9">
    <location>
        <begin position="156"/>
        <end position="196"/>
    </location>
</feature>
<dbReference type="PANTHER" id="PTHR12786:SF1">
    <property type="entry name" value="SPLICING REGULATOR SDE2"/>
    <property type="match status" value="1"/>
</dbReference>
<evidence type="ECO:0000256" key="9">
    <source>
        <dbReference type="SAM" id="MobiDB-lite"/>
    </source>
</evidence>
<dbReference type="PANTHER" id="PTHR12786">
    <property type="entry name" value="SPLICING FACTOR SF3A-RELATED"/>
    <property type="match status" value="1"/>
</dbReference>
<dbReference type="InterPro" id="IPR051421">
    <property type="entry name" value="RNA_Proc_DNA_Dmg_Regulator"/>
</dbReference>
<gene>
    <name evidence="12" type="ORF">HGRIS_003630</name>
</gene>
<evidence type="ECO:0008006" key="14">
    <source>
        <dbReference type="Google" id="ProtNLM"/>
    </source>
</evidence>
<evidence type="ECO:0000313" key="12">
    <source>
        <dbReference type="EMBL" id="KAL0954681.1"/>
    </source>
</evidence>
<keyword evidence="6" id="KW-0508">mRNA splicing</keyword>